<sequence>MHTPQQHKFGFKAWIPTIGLAFAAFVFNTSEFLPVGLLPNIAESIHESVSKTGLIITVYAWVVSLLSLPLTILTAKLERRRLLLWLIVIFALSHFVVLWADTFEKLMGARVCVAVTHSIFWSIMTPLAARVAPFGKQAFGLAAVMGGSIVATVLGVPIGTHLGQQVGWQGSFFIVGMAAVLVWVIIFFSLPVCTSNRAGSLKSLPSLFKRPALVQLYLLTMVVILGQFTVYSYITPILMNVGHLSENATVWFLFIFGIAGIIGTVISSRTVDKHRSGTLVIPMLIMTVCVGLLTVTSSHFGALVILGTFWGASMTAISMAFQTLLLDTARDAADVATSMFSGIFNIGIGGGAFIGSRVSAEFGFATVPYVACALIGVCVLACAAIWLKRGSAILPTR</sequence>
<dbReference type="InterPro" id="IPR036259">
    <property type="entry name" value="MFS_trans_sf"/>
</dbReference>
<dbReference type="PANTHER" id="PTHR43124">
    <property type="entry name" value="PURINE EFFLUX PUMP PBUE"/>
    <property type="match status" value="1"/>
</dbReference>
<comment type="subcellular location">
    <subcellularLocation>
        <location evidence="1">Cell membrane</location>
        <topology evidence="1">Multi-pass membrane protein</topology>
    </subcellularLocation>
</comment>
<evidence type="ECO:0000256" key="4">
    <source>
        <dbReference type="ARBA" id="ARBA00022989"/>
    </source>
</evidence>
<name>A0A6I3RZ64_9BURK</name>
<evidence type="ECO:0000256" key="1">
    <source>
        <dbReference type="ARBA" id="ARBA00004651"/>
    </source>
</evidence>
<dbReference type="Proteomes" id="UP000462362">
    <property type="component" value="Unassembled WGS sequence"/>
</dbReference>
<keyword evidence="3" id="KW-0812">Transmembrane</keyword>
<dbReference type="InterPro" id="IPR020846">
    <property type="entry name" value="MFS_dom"/>
</dbReference>
<dbReference type="InterPro" id="IPR050189">
    <property type="entry name" value="MFS_Efflux_Transporters"/>
</dbReference>
<evidence type="ECO:0000256" key="5">
    <source>
        <dbReference type="ARBA" id="ARBA00023136"/>
    </source>
</evidence>
<feature type="domain" description="Major facilitator superfamily (MFS) profile" evidence="6">
    <location>
        <begin position="16"/>
        <end position="390"/>
    </location>
</feature>
<accession>A0A6I3RZ64</accession>
<evidence type="ECO:0000313" key="8">
    <source>
        <dbReference type="Proteomes" id="UP000462362"/>
    </source>
</evidence>
<reference evidence="7 8" key="1">
    <citation type="journal article" date="2019" name="Nat. Med.">
        <title>A library of human gut bacterial isolates paired with longitudinal multiomics data enables mechanistic microbiome research.</title>
        <authorList>
            <person name="Poyet M."/>
            <person name="Groussin M."/>
            <person name="Gibbons S.M."/>
            <person name="Avila-Pacheco J."/>
            <person name="Jiang X."/>
            <person name="Kearney S.M."/>
            <person name="Perrotta A.R."/>
            <person name="Berdy B."/>
            <person name="Zhao S."/>
            <person name="Lieberman T.D."/>
            <person name="Swanson P.K."/>
            <person name="Smith M."/>
            <person name="Roesemann S."/>
            <person name="Alexander J.E."/>
            <person name="Rich S.A."/>
            <person name="Livny J."/>
            <person name="Vlamakis H."/>
            <person name="Clish C."/>
            <person name="Bullock K."/>
            <person name="Deik A."/>
            <person name="Scott J."/>
            <person name="Pierce K.A."/>
            <person name="Xavier R.J."/>
            <person name="Alm E.J."/>
        </authorList>
    </citation>
    <scope>NUCLEOTIDE SEQUENCE [LARGE SCALE GENOMIC DNA]</scope>
    <source>
        <strain evidence="7 8">BIOML-A2</strain>
    </source>
</reference>
<proteinExistence type="predicted"/>
<evidence type="ECO:0000256" key="2">
    <source>
        <dbReference type="ARBA" id="ARBA00022475"/>
    </source>
</evidence>
<dbReference type="Gene3D" id="1.20.1250.20">
    <property type="entry name" value="MFS general substrate transporter like domains"/>
    <property type="match status" value="1"/>
</dbReference>
<dbReference type="EMBL" id="WNCL01000003">
    <property type="protein sequence ID" value="MTU42398.1"/>
    <property type="molecule type" value="Genomic_DNA"/>
</dbReference>
<dbReference type="NCBIfam" id="NF002921">
    <property type="entry name" value="PRK03545.1"/>
    <property type="match status" value="1"/>
</dbReference>
<keyword evidence="4" id="KW-1133">Transmembrane helix</keyword>
<dbReference type="Pfam" id="PF07690">
    <property type="entry name" value="MFS_1"/>
    <property type="match status" value="1"/>
</dbReference>
<gene>
    <name evidence="7" type="ORF">GMD42_01930</name>
</gene>
<evidence type="ECO:0000313" key="7">
    <source>
        <dbReference type="EMBL" id="MTU42398.1"/>
    </source>
</evidence>
<dbReference type="PROSITE" id="PS50850">
    <property type="entry name" value="MFS"/>
    <property type="match status" value="1"/>
</dbReference>
<comment type="caution">
    <text evidence="7">The sequence shown here is derived from an EMBL/GenBank/DDBJ whole genome shotgun (WGS) entry which is preliminary data.</text>
</comment>
<organism evidence="7 8">
    <name type="scientific">Parasutterella excrementihominis</name>
    <dbReference type="NCBI Taxonomy" id="487175"/>
    <lineage>
        <taxon>Bacteria</taxon>
        <taxon>Pseudomonadati</taxon>
        <taxon>Pseudomonadota</taxon>
        <taxon>Betaproteobacteria</taxon>
        <taxon>Burkholderiales</taxon>
        <taxon>Sutterellaceae</taxon>
        <taxon>Parasutterella</taxon>
    </lineage>
</organism>
<dbReference type="CDD" id="cd17324">
    <property type="entry name" value="MFS_NepI_like"/>
    <property type="match status" value="1"/>
</dbReference>
<protein>
    <submittedName>
        <fullName evidence="7">Sugar transporter</fullName>
    </submittedName>
</protein>
<keyword evidence="5" id="KW-0472">Membrane</keyword>
<dbReference type="GeneID" id="43349860"/>
<evidence type="ECO:0000256" key="3">
    <source>
        <dbReference type="ARBA" id="ARBA00022692"/>
    </source>
</evidence>
<keyword evidence="7" id="KW-0813">Transport</keyword>
<dbReference type="RefSeq" id="WP_008810208.1">
    <property type="nucleotide sequence ID" value="NZ_CAJUON010000002.1"/>
</dbReference>
<dbReference type="PANTHER" id="PTHR43124:SF4">
    <property type="entry name" value="SUGAR EFFLUX TRANSPORTER"/>
    <property type="match status" value="1"/>
</dbReference>
<dbReference type="GO" id="GO:0022857">
    <property type="term" value="F:transmembrane transporter activity"/>
    <property type="evidence" value="ECO:0007669"/>
    <property type="project" value="InterPro"/>
</dbReference>
<evidence type="ECO:0000259" key="6">
    <source>
        <dbReference type="PROSITE" id="PS50850"/>
    </source>
</evidence>
<keyword evidence="2" id="KW-1003">Cell membrane</keyword>
<dbReference type="GO" id="GO:0005886">
    <property type="term" value="C:plasma membrane"/>
    <property type="evidence" value="ECO:0007669"/>
    <property type="project" value="UniProtKB-SubCell"/>
</dbReference>
<dbReference type="AlphaFoldDB" id="A0A6I3RZ64"/>
<dbReference type="InterPro" id="IPR011701">
    <property type="entry name" value="MFS"/>
</dbReference>
<dbReference type="SUPFAM" id="SSF103473">
    <property type="entry name" value="MFS general substrate transporter"/>
    <property type="match status" value="1"/>
</dbReference>
<keyword evidence="7" id="KW-0762">Sugar transport</keyword>